<feature type="transmembrane region" description="Helical" evidence="1">
    <location>
        <begin position="56"/>
        <end position="75"/>
    </location>
</feature>
<evidence type="ECO:0000313" key="2">
    <source>
        <dbReference type="EnsemblPlants" id="Bo3g003050.1"/>
    </source>
</evidence>
<sequence>MICANSLANAKFLDDNRQTCDHLVDASMRTIKYRNVPQGGCIGPHISHVFFPESLMFPYSPFQVMALLLIFLVSMEYM</sequence>
<reference evidence="2 3" key="1">
    <citation type="journal article" date="2014" name="Genome Biol.">
        <title>Transcriptome and methylome profiling reveals relics of genome dominance in the mesopolyploid Brassica oleracea.</title>
        <authorList>
            <person name="Parkin I.A."/>
            <person name="Koh C."/>
            <person name="Tang H."/>
            <person name="Robinson S.J."/>
            <person name="Kagale S."/>
            <person name="Clarke W.E."/>
            <person name="Town C.D."/>
            <person name="Nixon J."/>
            <person name="Krishnakumar V."/>
            <person name="Bidwell S.L."/>
            <person name="Denoeud F."/>
            <person name="Belcram H."/>
            <person name="Links M.G."/>
            <person name="Just J."/>
            <person name="Clarke C."/>
            <person name="Bender T."/>
            <person name="Huebert T."/>
            <person name="Mason A.S."/>
            <person name="Pires J.C."/>
            <person name="Barker G."/>
            <person name="Moore J."/>
            <person name="Walley P.G."/>
            <person name="Manoli S."/>
            <person name="Batley J."/>
            <person name="Edwards D."/>
            <person name="Nelson M.N."/>
            <person name="Wang X."/>
            <person name="Paterson A.H."/>
            <person name="King G."/>
            <person name="Bancroft I."/>
            <person name="Chalhoub B."/>
            <person name="Sharpe A.G."/>
        </authorList>
    </citation>
    <scope>NUCLEOTIDE SEQUENCE</scope>
    <source>
        <strain evidence="2 3">cv. TO1000</strain>
    </source>
</reference>
<name>A0A0D3AZS0_BRAOL</name>
<dbReference type="HOGENOM" id="CLU_2625386_0_0_1"/>
<dbReference type="Gramene" id="Bo3g003050.1">
    <property type="protein sequence ID" value="Bo3g003050.1"/>
    <property type="gene ID" value="Bo3g003050"/>
</dbReference>
<keyword evidence="1" id="KW-0812">Transmembrane</keyword>
<dbReference type="EnsemblPlants" id="Bo3g003050.1">
    <property type="protein sequence ID" value="Bo3g003050.1"/>
    <property type="gene ID" value="Bo3g003050"/>
</dbReference>
<accession>A0A0D3AZS0</accession>
<proteinExistence type="predicted"/>
<protein>
    <submittedName>
        <fullName evidence="2">Uncharacterized protein</fullName>
    </submittedName>
</protein>
<evidence type="ECO:0000256" key="1">
    <source>
        <dbReference type="SAM" id="Phobius"/>
    </source>
</evidence>
<keyword evidence="1" id="KW-1133">Transmembrane helix</keyword>
<evidence type="ECO:0000313" key="3">
    <source>
        <dbReference type="Proteomes" id="UP000032141"/>
    </source>
</evidence>
<dbReference type="AlphaFoldDB" id="A0A0D3AZS0"/>
<keyword evidence="1" id="KW-0472">Membrane</keyword>
<dbReference type="Proteomes" id="UP000032141">
    <property type="component" value="Chromosome C3"/>
</dbReference>
<keyword evidence="3" id="KW-1185">Reference proteome</keyword>
<reference evidence="2" key="2">
    <citation type="submission" date="2015-03" db="UniProtKB">
        <authorList>
            <consortium name="EnsemblPlants"/>
        </authorList>
    </citation>
    <scope>IDENTIFICATION</scope>
</reference>
<organism evidence="2 3">
    <name type="scientific">Brassica oleracea var. oleracea</name>
    <dbReference type="NCBI Taxonomy" id="109376"/>
    <lineage>
        <taxon>Eukaryota</taxon>
        <taxon>Viridiplantae</taxon>
        <taxon>Streptophyta</taxon>
        <taxon>Embryophyta</taxon>
        <taxon>Tracheophyta</taxon>
        <taxon>Spermatophyta</taxon>
        <taxon>Magnoliopsida</taxon>
        <taxon>eudicotyledons</taxon>
        <taxon>Gunneridae</taxon>
        <taxon>Pentapetalae</taxon>
        <taxon>rosids</taxon>
        <taxon>malvids</taxon>
        <taxon>Brassicales</taxon>
        <taxon>Brassicaceae</taxon>
        <taxon>Brassiceae</taxon>
        <taxon>Brassica</taxon>
    </lineage>
</organism>